<dbReference type="Pfam" id="PF12533">
    <property type="entry name" value="Neuro_bHLH"/>
    <property type="match status" value="1"/>
</dbReference>
<feature type="region of interest" description="Disordered" evidence="3">
    <location>
        <begin position="256"/>
        <end position="278"/>
    </location>
</feature>
<accession>A0A1I8IYQ9</accession>
<dbReference type="WBParaSite" id="maker-uti_cns_0019586-snap-gene-0.3-mRNA-1">
    <property type="protein sequence ID" value="maker-uti_cns_0019586-snap-gene-0.3-mRNA-1"/>
    <property type="gene ID" value="maker-uti_cns_0019586-snap-gene-0.3"/>
</dbReference>
<evidence type="ECO:0000313" key="5">
    <source>
        <dbReference type="Proteomes" id="UP000095280"/>
    </source>
</evidence>
<dbReference type="AlphaFoldDB" id="A0A1I8IYQ9"/>
<evidence type="ECO:0000256" key="2">
    <source>
        <dbReference type="ARBA" id="ARBA00023163"/>
    </source>
</evidence>
<organism evidence="5 6">
    <name type="scientific">Macrostomum lignano</name>
    <dbReference type="NCBI Taxonomy" id="282301"/>
    <lineage>
        <taxon>Eukaryota</taxon>
        <taxon>Metazoa</taxon>
        <taxon>Spiralia</taxon>
        <taxon>Lophotrochozoa</taxon>
        <taxon>Platyhelminthes</taxon>
        <taxon>Rhabditophora</taxon>
        <taxon>Macrostomorpha</taxon>
        <taxon>Macrostomida</taxon>
        <taxon>Macrostomidae</taxon>
        <taxon>Macrostomum</taxon>
    </lineage>
</organism>
<proteinExistence type="predicted"/>
<dbReference type="Proteomes" id="UP000095280">
    <property type="component" value="Unplaced"/>
</dbReference>
<name>A0A1I8IYQ9_9PLAT</name>
<feature type="compositionally biased region" description="Pro residues" evidence="3">
    <location>
        <begin position="157"/>
        <end position="167"/>
    </location>
</feature>
<evidence type="ECO:0000313" key="6">
    <source>
        <dbReference type="WBParaSite" id="maker-uti_cns_0019586-snap-gene-0.3-mRNA-1"/>
    </source>
</evidence>
<feature type="compositionally biased region" description="Basic residues" evidence="3">
    <location>
        <begin position="39"/>
        <end position="49"/>
    </location>
</feature>
<keyword evidence="5" id="KW-1185">Reference proteome</keyword>
<feature type="region of interest" description="Disordered" evidence="3">
    <location>
        <begin position="151"/>
        <end position="189"/>
    </location>
</feature>
<evidence type="ECO:0000256" key="1">
    <source>
        <dbReference type="ARBA" id="ARBA00023015"/>
    </source>
</evidence>
<evidence type="ECO:0000259" key="4">
    <source>
        <dbReference type="Pfam" id="PF12533"/>
    </source>
</evidence>
<protein>
    <submittedName>
        <fullName evidence="6">Neuro_bHLH domain-containing protein</fullName>
    </submittedName>
</protein>
<feature type="domain" description="Neurogenic differentiation factor" evidence="4">
    <location>
        <begin position="110"/>
        <end position="176"/>
    </location>
</feature>
<feature type="region of interest" description="Disordered" evidence="3">
    <location>
        <begin position="1"/>
        <end position="113"/>
    </location>
</feature>
<sequence length="337" mass="35881">ASRMTTATASSMKCEQSAEAGSSGTAADPSAAQTASGKVPKKRGPKKKQMTPERVAKLKLRRSNARPKRGARQPAPVHPLLLAVSKAEQDRDSETVQELHRGTQRHSEAGEQPDPLAFARALTDGLSQGTANLVAGSLQVNRGCCWPRRIGEGSAEPPHPPSLPLPTPRRRSATSAAAAPGQSLFGHQHEGRNIGYDFYSDGFAGGYLQQQQQQQQQQQMCSCSSGSHSTSSVREVTVDWRSLADAAANQLLGLLSTDGEGSSSRQARPGAGSADDEQVKVTFLRRFQTHMPTLTISIENGTEQRLEPAPVAQSLNLVATEDRAAPTDSDLPACSRS</sequence>
<feature type="compositionally biased region" description="Basic and acidic residues" evidence="3">
    <location>
        <begin position="87"/>
        <end position="109"/>
    </location>
</feature>
<feature type="compositionally biased region" description="Polar residues" evidence="3">
    <location>
        <begin position="1"/>
        <end position="36"/>
    </location>
</feature>
<evidence type="ECO:0000256" key="3">
    <source>
        <dbReference type="SAM" id="MobiDB-lite"/>
    </source>
</evidence>
<reference evidence="6" key="1">
    <citation type="submission" date="2016-11" db="UniProtKB">
        <authorList>
            <consortium name="WormBaseParasite"/>
        </authorList>
    </citation>
    <scope>IDENTIFICATION</scope>
</reference>
<keyword evidence="2" id="KW-0804">Transcription</keyword>
<dbReference type="InterPro" id="IPR022575">
    <property type="entry name" value="NeuroD_DUF"/>
</dbReference>
<keyword evidence="1" id="KW-0805">Transcription regulation</keyword>
<feature type="compositionally biased region" description="Basic residues" evidence="3">
    <location>
        <begin position="57"/>
        <end position="71"/>
    </location>
</feature>